<keyword evidence="2" id="KW-0479">Metal-binding</keyword>
<dbReference type="InterPro" id="IPR011011">
    <property type="entry name" value="Znf_FYVE_PHD"/>
</dbReference>
<evidence type="ECO:0000256" key="1">
    <source>
        <dbReference type="ARBA" id="ARBA00004123"/>
    </source>
</evidence>
<dbReference type="InterPro" id="IPR042163">
    <property type="entry name" value="PHF12"/>
</dbReference>
<dbReference type="GO" id="GO:0003714">
    <property type="term" value="F:transcription corepressor activity"/>
    <property type="evidence" value="ECO:0007669"/>
    <property type="project" value="InterPro"/>
</dbReference>
<name>W1PED9_AMBTC</name>
<keyword evidence="2" id="KW-0863">Zinc-finger</keyword>
<sequence length="283" mass="32380">MVTDKEPVYSPVALRDYLFLFKSDISDGQKIKIDKLMAPKVMAHLLAVGWSLSYIWKNSRGSSAREKERRHHLARATDRQGGKFFKAFNVSRKNKNQSGLCRELRNLLGTPKKQSIRTVFSWMIDHNVILPREKLSCFVGGEDSCVKGEARVTSVGIKCNCCSEVYNIADFEAHVRTPSTKIFVEDGRSFYNCQRKMLDQSVLKDLRLKSCERKKACYNQCKSDAICSICHYGGDLVLCERCPSAYHLACLHLKDYCRTYNYDQVVVVIHIILEPYDKKILGT</sequence>
<dbReference type="PANTHER" id="PTHR46309:SF12">
    <property type="entry name" value="GB|AAC80581.1"/>
    <property type="match status" value="1"/>
</dbReference>
<dbReference type="Gene3D" id="3.30.40.10">
    <property type="entry name" value="Zinc/RING finger domain, C3HC4 (zinc finger)"/>
    <property type="match status" value="1"/>
</dbReference>
<evidence type="ECO:0000256" key="4">
    <source>
        <dbReference type="ARBA" id="ARBA00023242"/>
    </source>
</evidence>
<keyword evidence="3" id="KW-0862">Zinc</keyword>
<dbReference type="InterPro" id="IPR032308">
    <property type="entry name" value="TDBD"/>
</dbReference>
<organism evidence="6 7">
    <name type="scientific">Amborella trichopoda</name>
    <dbReference type="NCBI Taxonomy" id="13333"/>
    <lineage>
        <taxon>Eukaryota</taxon>
        <taxon>Viridiplantae</taxon>
        <taxon>Streptophyta</taxon>
        <taxon>Embryophyta</taxon>
        <taxon>Tracheophyta</taxon>
        <taxon>Spermatophyta</taxon>
        <taxon>Magnoliopsida</taxon>
        <taxon>Amborellales</taxon>
        <taxon>Amborellaceae</taxon>
        <taxon>Amborella</taxon>
    </lineage>
</organism>
<accession>W1PED9</accession>
<dbReference type="PANTHER" id="PTHR46309">
    <property type="entry name" value="PHD FINGER PROTEIN 12"/>
    <property type="match status" value="1"/>
</dbReference>
<dbReference type="AlphaFoldDB" id="W1PED9"/>
<dbReference type="Pfam" id="PF16135">
    <property type="entry name" value="TDBD"/>
    <property type="match status" value="1"/>
</dbReference>
<dbReference type="HOGENOM" id="CLU_984634_0_0_1"/>
<dbReference type="SUPFAM" id="SSF57903">
    <property type="entry name" value="FYVE/PHD zinc finger"/>
    <property type="match status" value="1"/>
</dbReference>
<evidence type="ECO:0000313" key="6">
    <source>
        <dbReference type="EMBL" id="ERN06069.1"/>
    </source>
</evidence>
<gene>
    <name evidence="6" type="ORF">AMTR_s00142p00093640</name>
</gene>
<reference evidence="7" key="1">
    <citation type="journal article" date="2013" name="Science">
        <title>The Amborella genome and the evolution of flowering plants.</title>
        <authorList>
            <consortium name="Amborella Genome Project"/>
        </authorList>
    </citation>
    <scope>NUCLEOTIDE SEQUENCE [LARGE SCALE GENOMIC DNA]</scope>
</reference>
<keyword evidence="4" id="KW-0539">Nucleus</keyword>
<dbReference type="GO" id="GO:0008270">
    <property type="term" value="F:zinc ion binding"/>
    <property type="evidence" value="ECO:0007669"/>
    <property type="project" value="UniProtKB-KW"/>
</dbReference>
<feature type="domain" description="Tify" evidence="5">
    <location>
        <begin position="151"/>
        <end position="197"/>
    </location>
</feature>
<comment type="subcellular location">
    <subcellularLocation>
        <location evidence="1">Nucleus</location>
    </subcellularLocation>
</comment>
<evidence type="ECO:0000256" key="3">
    <source>
        <dbReference type="ARBA" id="ARBA00022833"/>
    </source>
</evidence>
<dbReference type="Proteomes" id="UP000017836">
    <property type="component" value="Unassembled WGS sequence"/>
</dbReference>
<dbReference type="EMBL" id="KI393933">
    <property type="protein sequence ID" value="ERN06069.1"/>
    <property type="molecule type" value="Genomic_DNA"/>
</dbReference>
<proteinExistence type="predicted"/>
<evidence type="ECO:0000259" key="5">
    <source>
        <dbReference type="Pfam" id="PF16135"/>
    </source>
</evidence>
<dbReference type="eggNOG" id="ENOG502QTVY">
    <property type="taxonomic scope" value="Eukaryota"/>
</dbReference>
<keyword evidence="7" id="KW-1185">Reference proteome</keyword>
<protein>
    <recommendedName>
        <fullName evidence="5">Tify domain-containing protein</fullName>
    </recommendedName>
</protein>
<dbReference type="GO" id="GO:0005634">
    <property type="term" value="C:nucleus"/>
    <property type="evidence" value="ECO:0007669"/>
    <property type="project" value="UniProtKB-SubCell"/>
</dbReference>
<dbReference type="InterPro" id="IPR013083">
    <property type="entry name" value="Znf_RING/FYVE/PHD"/>
</dbReference>
<dbReference type="Gramene" id="ERN06069">
    <property type="protein sequence ID" value="ERN06069"/>
    <property type="gene ID" value="AMTR_s00142p00093640"/>
</dbReference>
<evidence type="ECO:0000256" key="2">
    <source>
        <dbReference type="ARBA" id="ARBA00022771"/>
    </source>
</evidence>
<evidence type="ECO:0000313" key="7">
    <source>
        <dbReference type="Proteomes" id="UP000017836"/>
    </source>
</evidence>